<evidence type="ECO:0000313" key="1">
    <source>
        <dbReference type="EMBL" id="TQR82247.1"/>
    </source>
</evidence>
<accession>A0A544VQH7</accession>
<sequence>MHTERKIALGFHHACAVCGYELPAGSRVYRAFAQADAVEIRLNQRERTMAPSGPLHLSCILYSAMACPYLREKTSRLGVDNKINPGARRGTRASVMGFEGYGLLICTQPFGPPTELHTPQFAYHTLIDDIHYQSGTELSERYAAAVETDAALIEVDGQRKYWDWTQNRAVEAEAIRALQIIKKRSALYPTGIAGHGYYNCYPL</sequence>
<dbReference type="RefSeq" id="WP_142556124.1">
    <property type="nucleotide sequence ID" value="NZ_VIFX01000089.1"/>
</dbReference>
<dbReference type="AlphaFoldDB" id="A0A544VQH7"/>
<evidence type="ECO:0000313" key="2">
    <source>
        <dbReference type="Proteomes" id="UP000315759"/>
    </source>
</evidence>
<comment type="caution">
    <text evidence="1">The sequence shown here is derived from an EMBL/GenBank/DDBJ whole genome shotgun (WGS) entry which is preliminary data.</text>
</comment>
<proteinExistence type="predicted"/>
<protein>
    <submittedName>
        <fullName evidence="1">Uncharacterized protein</fullName>
    </submittedName>
</protein>
<keyword evidence="2" id="KW-1185">Reference proteome</keyword>
<dbReference type="EMBL" id="VIFX01000089">
    <property type="protein sequence ID" value="TQR82247.1"/>
    <property type="molecule type" value="Genomic_DNA"/>
</dbReference>
<reference evidence="1 2" key="1">
    <citation type="submission" date="2018-10" db="EMBL/GenBank/DDBJ databases">
        <title>Draft genome of Mycobacterium hodleri strain B.</title>
        <authorList>
            <person name="Amande T.J."/>
            <person name="Mcgenity T.J."/>
        </authorList>
    </citation>
    <scope>NUCLEOTIDE SEQUENCE [LARGE SCALE GENOMIC DNA]</scope>
    <source>
        <strain evidence="1 2">B</strain>
    </source>
</reference>
<dbReference type="Proteomes" id="UP000315759">
    <property type="component" value="Unassembled WGS sequence"/>
</dbReference>
<organism evidence="1 2">
    <name type="scientific">Mycolicibacterium hodleri</name>
    <dbReference type="NCBI Taxonomy" id="49897"/>
    <lineage>
        <taxon>Bacteria</taxon>
        <taxon>Bacillati</taxon>
        <taxon>Actinomycetota</taxon>
        <taxon>Actinomycetes</taxon>
        <taxon>Mycobacteriales</taxon>
        <taxon>Mycobacteriaceae</taxon>
        <taxon>Mycolicibacterium</taxon>
    </lineage>
</organism>
<gene>
    <name evidence="1" type="ORF">D8S82_33080</name>
</gene>
<name>A0A544VQH7_9MYCO</name>